<keyword evidence="3" id="KW-1185">Reference proteome</keyword>
<name>A0A7U8C491_NEPCE</name>
<protein>
    <recommendedName>
        <fullName evidence="4">DUF4129 domain-containing protein</fullName>
    </recommendedName>
</protein>
<dbReference type="Proteomes" id="UP000002171">
    <property type="component" value="Unassembled WGS sequence"/>
</dbReference>
<evidence type="ECO:0000313" key="2">
    <source>
        <dbReference type="EMBL" id="EAR61230.1"/>
    </source>
</evidence>
<dbReference type="AlphaFoldDB" id="A0A7U8C491"/>
<feature type="transmembrane region" description="Helical" evidence="1">
    <location>
        <begin position="200"/>
        <end position="222"/>
    </location>
</feature>
<dbReference type="EMBL" id="AAOW01000009">
    <property type="protein sequence ID" value="EAR61230.1"/>
    <property type="molecule type" value="Genomic_DNA"/>
</dbReference>
<feature type="transmembrane region" description="Helical" evidence="1">
    <location>
        <begin position="33"/>
        <end position="52"/>
    </location>
</feature>
<organism evidence="2 3">
    <name type="scientific">Neptuniibacter caesariensis</name>
    <dbReference type="NCBI Taxonomy" id="207954"/>
    <lineage>
        <taxon>Bacteria</taxon>
        <taxon>Pseudomonadati</taxon>
        <taxon>Pseudomonadota</taxon>
        <taxon>Gammaproteobacteria</taxon>
        <taxon>Oceanospirillales</taxon>
        <taxon>Oceanospirillaceae</taxon>
        <taxon>Neptuniibacter</taxon>
    </lineage>
</organism>
<evidence type="ECO:0000313" key="3">
    <source>
        <dbReference type="Proteomes" id="UP000002171"/>
    </source>
</evidence>
<keyword evidence="1" id="KW-1133">Transmembrane helix</keyword>
<evidence type="ECO:0008006" key="4">
    <source>
        <dbReference type="Google" id="ProtNLM"/>
    </source>
</evidence>
<comment type="caution">
    <text evidence="2">The sequence shown here is derived from an EMBL/GenBank/DDBJ whole genome shotgun (WGS) entry which is preliminary data.</text>
</comment>
<keyword evidence="1" id="KW-0472">Membrane</keyword>
<sequence>MNLTDLQFNAKLRTQWQAIDLGTVIAKKWYKPLFFAWMIPALILFIACHLFFYDNPSISLLIVWWFKPLFDRLPLILLSRYIFNENPFTGLSKKSLLKLCMFDLLSALTWRRFEFKRSFNLAVSMLEQQKGKARRQRCNLLQFGCGNAAGWLTVTLVHMELLLSLSIIALIAMFIPSQLDLKLFEAFIDNPLYYEHAYNALYFCCFCLVAPFYIACGFSLYLNRRIELEAWDIELIFRHSMEKREAKKATTHGFNSAKRNISASIALILSLFFCAPYDSVYAEGAQAEAVQSKEAIQHILESPPFVIEKKVTAWEFKNDGDAPDDSEEIDFGKFFENAQWLEELVTNTALLFEILIWLLITFILFIVAKSVINTVNFAPLNTSQKKTFDAPEVIMGLSVTKESLPDDIRAAVQESLRLNDFREALSLLYRYSLFTLIQQHGTPLEYFHTEKECADLVKHNVSEDISAIFSELTLAWQLQAYAHRSATQEEINHLLNKTMEVLNNE</sequence>
<evidence type="ECO:0000256" key="1">
    <source>
        <dbReference type="SAM" id="Phobius"/>
    </source>
</evidence>
<reference evidence="2 3" key="1">
    <citation type="submission" date="2006-02" db="EMBL/GenBank/DDBJ databases">
        <authorList>
            <person name="Pinhassi J."/>
            <person name="Pedros-Alio C."/>
            <person name="Ferriera S."/>
            <person name="Johnson J."/>
            <person name="Kravitz S."/>
            <person name="Halpern A."/>
            <person name="Remington K."/>
            <person name="Beeson K."/>
            <person name="Tran B."/>
            <person name="Rogers Y.-H."/>
            <person name="Friedman R."/>
            <person name="Venter J.C."/>
        </authorList>
    </citation>
    <scope>NUCLEOTIDE SEQUENCE [LARGE SCALE GENOMIC DNA]</scope>
    <source>
        <strain evidence="2 3">MED92</strain>
    </source>
</reference>
<accession>A0A7U8C491</accession>
<proteinExistence type="predicted"/>
<dbReference type="RefSeq" id="WP_007019968.1">
    <property type="nucleotide sequence ID" value="NZ_CH724125.1"/>
</dbReference>
<feature type="transmembrane region" description="Helical" evidence="1">
    <location>
        <begin position="349"/>
        <end position="368"/>
    </location>
</feature>
<keyword evidence="1" id="KW-0812">Transmembrane</keyword>
<feature type="transmembrane region" description="Helical" evidence="1">
    <location>
        <begin position="161"/>
        <end position="179"/>
    </location>
</feature>
<dbReference type="OrthoDB" id="183980at2"/>
<gene>
    <name evidence="2" type="ORF">MED92_10904</name>
</gene>